<evidence type="ECO:0000313" key="2">
    <source>
        <dbReference type="EMBL" id="KAI1881745.1"/>
    </source>
</evidence>
<dbReference type="InterPro" id="IPR045518">
    <property type="entry name" value="2EXR"/>
</dbReference>
<accession>A0A9Q0AX11</accession>
<protein>
    <recommendedName>
        <fullName evidence="1">2EXR domain-containing protein</fullName>
    </recommendedName>
</protein>
<name>A0A9Q0AX11_9PEZI</name>
<proteinExistence type="predicted"/>
<evidence type="ECO:0000259" key="1">
    <source>
        <dbReference type="Pfam" id="PF20150"/>
    </source>
</evidence>
<comment type="caution">
    <text evidence="2">The sequence shown here is derived from an EMBL/GenBank/DDBJ whole genome shotgun (WGS) entry which is preliminary data.</text>
</comment>
<dbReference type="Proteomes" id="UP000829685">
    <property type="component" value="Unassembled WGS sequence"/>
</dbReference>
<organism evidence="2 3">
    <name type="scientific">Neoarthrinium moseri</name>
    <dbReference type="NCBI Taxonomy" id="1658444"/>
    <lineage>
        <taxon>Eukaryota</taxon>
        <taxon>Fungi</taxon>
        <taxon>Dikarya</taxon>
        <taxon>Ascomycota</taxon>
        <taxon>Pezizomycotina</taxon>
        <taxon>Sordariomycetes</taxon>
        <taxon>Xylariomycetidae</taxon>
        <taxon>Amphisphaeriales</taxon>
        <taxon>Apiosporaceae</taxon>
        <taxon>Neoarthrinium</taxon>
    </lineage>
</organism>
<sequence>MEVITASIAAHRGFQRFSDLPKELRERIWDSVIRTDKPSVQIFQLHSCLSSKQRVRGYPFLRAWSYQLYVPRHQERCDPLCEDPLPLCNHSAYLVDSGLWTACKESRGRMMWHYHQTDKDTKIQRSSRRNIAVSRHRHTTANYRFERDGKPQFFFIRPHTDLVLVTVPKGFFESWVSRILFRTLMVTNHLSCDSFFCIPIKHLAIEYQSSWTLSTYVDTVLDNLTTIVAALCNPPRHIERFWLVAPLTAPKKSPHVFQGVGCMYVEVSGSNYVPAYMFARTWDEFYRESILNIHPIRFTRLLRERVNRELAPSRSTSVYSTTMAISATCVPIGVLTCVYDG</sequence>
<feature type="domain" description="2EXR" evidence="1">
    <location>
        <begin position="14"/>
        <end position="122"/>
    </location>
</feature>
<dbReference type="Pfam" id="PF20150">
    <property type="entry name" value="2EXR"/>
    <property type="match status" value="1"/>
</dbReference>
<keyword evidence="3" id="KW-1185">Reference proteome</keyword>
<dbReference type="AlphaFoldDB" id="A0A9Q0AX11"/>
<evidence type="ECO:0000313" key="3">
    <source>
        <dbReference type="Proteomes" id="UP000829685"/>
    </source>
</evidence>
<gene>
    <name evidence="2" type="ORF">JX265_000571</name>
</gene>
<dbReference type="EMBL" id="JAFIMR010000001">
    <property type="protein sequence ID" value="KAI1881745.1"/>
    <property type="molecule type" value="Genomic_DNA"/>
</dbReference>
<reference evidence="2" key="1">
    <citation type="submission" date="2021-03" db="EMBL/GenBank/DDBJ databases">
        <title>Revisited historic fungal species revealed as producer of novel bioactive compounds through whole genome sequencing and comparative genomics.</title>
        <authorList>
            <person name="Vignolle G.A."/>
            <person name="Hochenegger N."/>
            <person name="Mach R.L."/>
            <person name="Mach-Aigner A.R."/>
            <person name="Javad Rahimi M."/>
            <person name="Salim K.A."/>
            <person name="Chan C.M."/>
            <person name="Lim L.B.L."/>
            <person name="Cai F."/>
            <person name="Druzhinina I.S."/>
            <person name="U'Ren J.M."/>
            <person name="Derntl C."/>
        </authorList>
    </citation>
    <scope>NUCLEOTIDE SEQUENCE</scope>
    <source>
        <strain evidence="2">TUCIM 5799</strain>
    </source>
</reference>